<dbReference type="SUPFAM" id="SSF51658">
    <property type="entry name" value="Xylose isomerase-like"/>
    <property type="match status" value="1"/>
</dbReference>
<gene>
    <name evidence="2" type="ORF">CfE428DRAFT_6005</name>
</gene>
<feature type="domain" description="Xylose isomerase-like TIM barrel" evidence="1">
    <location>
        <begin position="217"/>
        <end position="341"/>
    </location>
</feature>
<sequence>MQANVQSALWALKCSPVWALLSAPVQEQAAHRPSSPRFRLFKFQMNTNLPTTRRAFLGTAAAAAACLALPRRTLAAAAKPNSIFNGVRIGCITYSYRSMATTAEQTLQALLDDGISEVELMGGPIQLYAGIPGAKGKNAPAVVELSTVPPPPTDAQRDAQLAKCRELRKMYNDAGVNIHIHKMGFGPSDEDIEFSFLVAKALGCFAVTTERNDVLARRVAPFAEKHQIWVGFHNHTTNFPTIDKPDPILEVGKYIGFNLDIGHYVAGTKGLSPIPVIEKYHDRIVSLHLKDRTADGGNVPWGQGQTPIKEVLQLMRKEKWTFPAEIELEYKIPEGSNAVAEVAKCVRYCKEALA</sequence>
<keyword evidence="2" id="KW-0413">Isomerase</keyword>
<comment type="caution">
    <text evidence="2">The sequence shown here is derived from an EMBL/GenBank/DDBJ whole genome shotgun (WGS) entry which is preliminary data.</text>
</comment>
<dbReference type="InterPro" id="IPR036237">
    <property type="entry name" value="Xyl_isomerase-like_sf"/>
</dbReference>
<dbReference type="PROSITE" id="PS51318">
    <property type="entry name" value="TAT"/>
    <property type="match status" value="1"/>
</dbReference>
<dbReference type="STRING" id="497964.CfE428DRAFT_6005"/>
<protein>
    <submittedName>
        <fullName evidence="2">Xylose isomerase domain protein TIM barrel</fullName>
    </submittedName>
</protein>
<dbReference type="InterPro" id="IPR013022">
    <property type="entry name" value="Xyl_isomerase-like_TIM-brl"/>
</dbReference>
<keyword evidence="3" id="KW-1185">Reference proteome</keyword>
<proteinExistence type="predicted"/>
<evidence type="ECO:0000259" key="1">
    <source>
        <dbReference type="Pfam" id="PF01261"/>
    </source>
</evidence>
<dbReference type="Proteomes" id="UP000005824">
    <property type="component" value="Unassembled WGS sequence"/>
</dbReference>
<name>B4DAR4_9BACT</name>
<dbReference type="GO" id="GO:0016853">
    <property type="term" value="F:isomerase activity"/>
    <property type="evidence" value="ECO:0007669"/>
    <property type="project" value="UniProtKB-KW"/>
</dbReference>
<dbReference type="InterPro" id="IPR006311">
    <property type="entry name" value="TAT_signal"/>
</dbReference>
<dbReference type="InterPro" id="IPR050312">
    <property type="entry name" value="IolE/XylAMocC-like"/>
</dbReference>
<dbReference type="Pfam" id="PF01261">
    <property type="entry name" value="AP_endonuc_2"/>
    <property type="match status" value="1"/>
</dbReference>
<accession>B4DAR4</accession>
<dbReference type="AlphaFoldDB" id="B4DAR4"/>
<organism evidence="2 3">
    <name type="scientific">Chthoniobacter flavus Ellin428</name>
    <dbReference type="NCBI Taxonomy" id="497964"/>
    <lineage>
        <taxon>Bacteria</taxon>
        <taxon>Pseudomonadati</taxon>
        <taxon>Verrucomicrobiota</taxon>
        <taxon>Spartobacteria</taxon>
        <taxon>Chthoniobacterales</taxon>
        <taxon>Chthoniobacteraceae</taxon>
        <taxon>Chthoniobacter</taxon>
    </lineage>
</organism>
<evidence type="ECO:0000313" key="3">
    <source>
        <dbReference type="Proteomes" id="UP000005824"/>
    </source>
</evidence>
<dbReference type="EMBL" id="ABVL01000032">
    <property type="protein sequence ID" value="EDY16474.1"/>
    <property type="molecule type" value="Genomic_DNA"/>
</dbReference>
<dbReference type="PANTHER" id="PTHR12110:SF41">
    <property type="entry name" value="INOSOSE DEHYDRATASE"/>
    <property type="match status" value="1"/>
</dbReference>
<reference evidence="2 3" key="1">
    <citation type="journal article" date="2011" name="J. Bacteriol.">
        <title>Genome sequence of Chthoniobacter flavus Ellin428, an aerobic heterotrophic soil bacterium.</title>
        <authorList>
            <person name="Kant R."/>
            <person name="van Passel M.W."/>
            <person name="Palva A."/>
            <person name="Lucas S."/>
            <person name="Lapidus A."/>
            <person name="Glavina Del Rio T."/>
            <person name="Dalin E."/>
            <person name="Tice H."/>
            <person name="Bruce D."/>
            <person name="Goodwin L."/>
            <person name="Pitluck S."/>
            <person name="Larimer F.W."/>
            <person name="Land M.L."/>
            <person name="Hauser L."/>
            <person name="Sangwan P."/>
            <person name="de Vos W.M."/>
            <person name="Janssen P.H."/>
            <person name="Smidt H."/>
        </authorList>
    </citation>
    <scope>NUCLEOTIDE SEQUENCE [LARGE SCALE GENOMIC DNA]</scope>
    <source>
        <strain evidence="2 3">Ellin428</strain>
    </source>
</reference>
<evidence type="ECO:0000313" key="2">
    <source>
        <dbReference type="EMBL" id="EDY16474.1"/>
    </source>
</evidence>
<dbReference type="InParanoid" id="B4DAR4"/>
<dbReference type="Gene3D" id="3.20.20.150">
    <property type="entry name" value="Divalent-metal-dependent TIM barrel enzymes"/>
    <property type="match status" value="1"/>
</dbReference>
<dbReference type="PANTHER" id="PTHR12110">
    <property type="entry name" value="HYDROXYPYRUVATE ISOMERASE"/>
    <property type="match status" value="1"/>
</dbReference>
<dbReference type="eggNOG" id="COG1082">
    <property type="taxonomic scope" value="Bacteria"/>
</dbReference>